<sequence>MRKLIFFVIAITALSALAFAGVTLFNNIKKPTPPIQSLENLKDLRIGSVRIKVEIAKTPEERVMGLSDRESLAKDNGMLFTFSEKNIKPLFWMKDMRFGLDFIWINDRKVIQIDKGINPPAQGTPDNALQIFSPNDPANYVLEVNSGFSDSMGVKVGDYVDITQL</sequence>
<dbReference type="EMBL" id="MGGI01000024">
    <property type="protein sequence ID" value="OGM25007.1"/>
    <property type="molecule type" value="Genomic_DNA"/>
</dbReference>
<name>A0A1F7YCG6_9BACT</name>
<evidence type="ECO:0000313" key="3">
    <source>
        <dbReference type="Proteomes" id="UP000178851"/>
    </source>
</evidence>
<dbReference type="Gene3D" id="2.60.120.1140">
    <property type="entry name" value="Protein of unknown function DUF192"/>
    <property type="match status" value="1"/>
</dbReference>
<dbReference type="Pfam" id="PF02643">
    <property type="entry name" value="DUF192"/>
    <property type="match status" value="1"/>
</dbReference>
<evidence type="ECO:0000256" key="1">
    <source>
        <dbReference type="SAM" id="SignalP"/>
    </source>
</evidence>
<organism evidence="2 3">
    <name type="scientific">Candidatus Woesebacteria bacterium RIFCSPHIGHO2_01_FULL_39_28</name>
    <dbReference type="NCBI Taxonomy" id="1802496"/>
    <lineage>
        <taxon>Bacteria</taxon>
        <taxon>Candidatus Woeseibacteriota</taxon>
    </lineage>
</organism>
<accession>A0A1F7YCG6</accession>
<keyword evidence="1" id="KW-0732">Signal</keyword>
<dbReference type="PANTHER" id="PTHR37953:SF1">
    <property type="entry name" value="UPF0127 PROTEIN MJ1496"/>
    <property type="match status" value="1"/>
</dbReference>
<dbReference type="Proteomes" id="UP000178851">
    <property type="component" value="Unassembled WGS sequence"/>
</dbReference>
<dbReference type="InterPro" id="IPR038695">
    <property type="entry name" value="Saro_0823-like_sf"/>
</dbReference>
<comment type="caution">
    <text evidence="2">The sequence shown here is derived from an EMBL/GenBank/DDBJ whole genome shotgun (WGS) entry which is preliminary data.</text>
</comment>
<reference evidence="2 3" key="1">
    <citation type="journal article" date="2016" name="Nat. Commun.">
        <title>Thousands of microbial genomes shed light on interconnected biogeochemical processes in an aquifer system.</title>
        <authorList>
            <person name="Anantharaman K."/>
            <person name="Brown C.T."/>
            <person name="Hug L.A."/>
            <person name="Sharon I."/>
            <person name="Castelle C.J."/>
            <person name="Probst A.J."/>
            <person name="Thomas B.C."/>
            <person name="Singh A."/>
            <person name="Wilkins M.J."/>
            <person name="Karaoz U."/>
            <person name="Brodie E.L."/>
            <person name="Williams K.H."/>
            <person name="Hubbard S.S."/>
            <person name="Banfield J.F."/>
        </authorList>
    </citation>
    <scope>NUCLEOTIDE SEQUENCE [LARGE SCALE GENOMIC DNA]</scope>
</reference>
<feature type="signal peptide" evidence="1">
    <location>
        <begin position="1"/>
        <end position="20"/>
    </location>
</feature>
<proteinExistence type="predicted"/>
<gene>
    <name evidence="2" type="ORF">A2627_05065</name>
</gene>
<evidence type="ECO:0000313" key="2">
    <source>
        <dbReference type="EMBL" id="OGM25007.1"/>
    </source>
</evidence>
<dbReference type="PANTHER" id="PTHR37953">
    <property type="entry name" value="UPF0127 PROTEIN MJ1496"/>
    <property type="match status" value="1"/>
</dbReference>
<evidence type="ECO:0008006" key="4">
    <source>
        <dbReference type="Google" id="ProtNLM"/>
    </source>
</evidence>
<feature type="chain" id="PRO_5009533798" description="DUF192 domain-containing protein" evidence="1">
    <location>
        <begin position="21"/>
        <end position="165"/>
    </location>
</feature>
<protein>
    <recommendedName>
        <fullName evidence="4">DUF192 domain-containing protein</fullName>
    </recommendedName>
</protein>
<dbReference type="AlphaFoldDB" id="A0A1F7YCG6"/>
<dbReference type="InterPro" id="IPR003795">
    <property type="entry name" value="DUF192"/>
</dbReference>